<dbReference type="InterPro" id="IPR050721">
    <property type="entry name" value="Trk_Ktr_HKT_K-transport"/>
</dbReference>
<reference evidence="5 6" key="1">
    <citation type="submission" date="2024-10" db="EMBL/GenBank/DDBJ databases">
        <title>The Natural Products Discovery Center: Release of the First 8490 Sequenced Strains for Exploring Actinobacteria Biosynthetic Diversity.</title>
        <authorList>
            <person name="Kalkreuter E."/>
            <person name="Kautsar S.A."/>
            <person name="Yang D."/>
            <person name="Bader C.D."/>
            <person name="Teijaro C.N."/>
            <person name="Fluegel L."/>
            <person name="Davis C.M."/>
            <person name="Simpson J.R."/>
            <person name="Lauterbach L."/>
            <person name="Steele A.D."/>
            <person name="Gui C."/>
            <person name="Meng S."/>
            <person name="Li G."/>
            <person name="Viehrig K."/>
            <person name="Ye F."/>
            <person name="Su P."/>
            <person name="Kiefer A.F."/>
            <person name="Nichols A."/>
            <person name="Cepeda A.J."/>
            <person name="Yan W."/>
            <person name="Fan B."/>
            <person name="Jiang Y."/>
            <person name="Adhikari A."/>
            <person name="Zheng C.-J."/>
            <person name="Schuster L."/>
            <person name="Cowan T.M."/>
            <person name="Smanski M.J."/>
            <person name="Chevrette M.G."/>
            <person name="De Carvalho L.P.S."/>
            <person name="Shen B."/>
        </authorList>
    </citation>
    <scope>NUCLEOTIDE SEQUENCE [LARGE SCALE GENOMIC DNA]</scope>
    <source>
        <strain evidence="5 6">NPDC049503</strain>
    </source>
</reference>
<name>A0ABW7ZV38_9ACTN</name>
<dbReference type="PANTHER" id="PTHR43833:SF9">
    <property type="entry name" value="POTASSIUM CHANNEL PROTEIN YUGO-RELATED"/>
    <property type="match status" value="1"/>
</dbReference>
<dbReference type="Gene3D" id="3.40.50.720">
    <property type="entry name" value="NAD(P)-binding Rossmann-like Domain"/>
    <property type="match status" value="1"/>
</dbReference>
<dbReference type="InterPro" id="IPR036291">
    <property type="entry name" value="NAD(P)-bd_dom_sf"/>
</dbReference>
<evidence type="ECO:0000259" key="3">
    <source>
        <dbReference type="Pfam" id="PF02254"/>
    </source>
</evidence>
<dbReference type="InterPro" id="IPR013099">
    <property type="entry name" value="K_chnl_dom"/>
</dbReference>
<accession>A0ABW7ZV38</accession>
<dbReference type="Proteomes" id="UP001612928">
    <property type="component" value="Unassembled WGS sequence"/>
</dbReference>
<dbReference type="SUPFAM" id="SSF81324">
    <property type="entry name" value="Voltage-gated potassium channels"/>
    <property type="match status" value="1"/>
</dbReference>
<feature type="transmembrane region" description="Helical" evidence="2">
    <location>
        <begin position="78"/>
        <end position="101"/>
    </location>
</feature>
<organism evidence="5 6">
    <name type="scientific">Nonomuraea indica</name>
    <dbReference type="NCBI Taxonomy" id="1581193"/>
    <lineage>
        <taxon>Bacteria</taxon>
        <taxon>Bacillati</taxon>
        <taxon>Actinomycetota</taxon>
        <taxon>Actinomycetes</taxon>
        <taxon>Streptosporangiales</taxon>
        <taxon>Streptosporangiaceae</taxon>
        <taxon>Nonomuraea</taxon>
    </lineage>
</organism>
<protein>
    <submittedName>
        <fullName evidence="5">NAD-binding protein</fullName>
    </submittedName>
</protein>
<dbReference type="PANTHER" id="PTHR43833">
    <property type="entry name" value="POTASSIUM CHANNEL PROTEIN 2-RELATED-RELATED"/>
    <property type="match status" value="1"/>
</dbReference>
<evidence type="ECO:0000313" key="5">
    <source>
        <dbReference type="EMBL" id="MFI7438392.1"/>
    </source>
</evidence>
<dbReference type="Gene3D" id="1.10.287.70">
    <property type="match status" value="1"/>
</dbReference>
<dbReference type="InterPro" id="IPR003148">
    <property type="entry name" value="RCK_N"/>
</dbReference>
<dbReference type="Pfam" id="PF07885">
    <property type="entry name" value="Ion_trans_2"/>
    <property type="match status" value="1"/>
</dbReference>
<dbReference type="SUPFAM" id="SSF51735">
    <property type="entry name" value="NAD(P)-binding Rossmann-fold domains"/>
    <property type="match status" value="1"/>
</dbReference>
<dbReference type="RefSeq" id="WP_397017930.1">
    <property type="nucleotide sequence ID" value="NZ_JBITMB010000001.1"/>
</dbReference>
<comment type="subcellular location">
    <subcellularLocation>
        <location evidence="1">Cell membrane</location>
        <topology evidence="1">Multi-pass membrane protein</topology>
    </subcellularLocation>
</comment>
<evidence type="ECO:0000313" key="6">
    <source>
        <dbReference type="Proteomes" id="UP001612928"/>
    </source>
</evidence>
<keyword evidence="2" id="KW-1133">Transmembrane helix</keyword>
<dbReference type="EMBL" id="JBITMB010000001">
    <property type="protein sequence ID" value="MFI7438392.1"/>
    <property type="molecule type" value="Genomic_DNA"/>
</dbReference>
<keyword evidence="6" id="KW-1185">Reference proteome</keyword>
<feature type="domain" description="Potassium channel" evidence="4">
    <location>
        <begin position="22"/>
        <end position="102"/>
    </location>
</feature>
<proteinExistence type="predicted"/>
<evidence type="ECO:0000256" key="2">
    <source>
        <dbReference type="SAM" id="Phobius"/>
    </source>
</evidence>
<evidence type="ECO:0000256" key="1">
    <source>
        <dbReference type="ARBA" id="ARBA00004651"/>
    </source>
</evidence>
<gene>
    <name evidence="5" type="ORF">ACIBP5_00330</name>
</gene>
<keyword evidence="2" id="KW-0812">Transmembrane</keyword>
<keyword evidence="2" id="KW-0472">Membrane</keyword>
<evidence type="ECO:0000259" key="4">
    <source>
        <dbReference type="Pfam" id="PF07885"/>
    </source>
</evidence>
<sequence length="341" mass="36884">MTIFITRLLLRLTLLGTWWTPVLVFGAVFATSWPLMALAEPAGSALVAPGNYWWYFVVTAATVGYGDLTPETTGGHVVGAYVIVGGIATLTTVFTRIAAALERGRGRRMRGAATVDDSGHIVLLGYTPGRTEQMTDELMADGTTRVVVCAWDEVTTHPMPEHGVEFVRGDLTDESVLRRAGVHRAHSVLVDARDDNEALAVALTADHVAEGAHLVVALRDLRRIRHLRYVAESLSCVQWHSPYMITEELRDPGITEIYAELTTHGGAGTHSVRLPASLGPVSVERCQTTLGRDYGATMLAARSGDALLVNPGWRSELPAGAVLYYIGSRRLTTDDLAAALR</sequence>
<dbReference type="Pfam" id="PF02254">
    <property type="entry name" value="TrkA_N"/>
    <property type="match status" value="1"/>
</dbReference>
<comment type="caution">
    <text evidence="5">The sequence shown here is derived from an EMBL/GenBank/DDBJ whole genome shotgun (WGS) entry which is preliminary data.</text>
</comment>
<feature type="domain" description="RCK N-terminal" evidence="3">
    <location>
        <begin position="132"/>
        <end position="228"/>
    </location>
</feature>